<evidence type="ECO:0000313" key="3">
    <source>
        <dbReference type="Proteomes" id="UP000199598"/>
    </source>
</evidence>
<gene>
    <name evidence="2" type="ORF">SAMN04488518_11066</name>
</gene>
<name>A0A1I4CVF6_9HYPH</name>
<evidence type="ECO:0000256" key="1">
    <source>
        <dbReference type="SAM" id="SignalP"/>
    </source>
</evidence>
<keyword evidence="3" id="KW-1185">Reference proteome</keyword>
<dbReference type="Proteomes" id="UP000199598">
    <property type="component" value="Unassembled WGS sequence"/>
</dbReference>
<protein>
    <submittedName>
        <fullName evidence="2">Uncharacterized protein</fullName>
    </submittedName>
</protein>
<reference evidence="2 3" key="1">
    <citation type="submission" date="2016-10" db="EMBL/GenBank/DDBJ databases">
        <authorList>
            <person name="Varghese N."/>
            <person name="Submissions S."/>
        </authorList>
    </citation>
    <scope>NUCLEOTIDE SEQUENCE [LARGE SCALE GENOMIC DNA]</scope>
    <source>
        <strain evidence="2 3">DSM 16392</strain>
    </source>
</reference>
<comment type="caution">
    <text evidence="2">The sequence shown here is derived from an EMBL/GenBank/DDBJ whole genome shotgun (WGS) entry which is preliminary data.</text>
</comment>
<feature type="chain" id="PRO_5047394799" evidence="1">
    <location>
        <begin position="19"/>
        <end position="162"/>
    </location>
</feature>
<dbReference type="EMBL" id="FOSK01000010">
    <property type="protein sequence ID" value="SFK85304.1"/>
    <property type="molecule type" value="Genomic_DNA"/>
</dbReference>
<sequence length="162" mass="18306">MKVLLRRALMVGVLAILAGCNSGVSSQKEFSRIMYQENLFPEYPKAGRTYLSFNRLHGFQVEYFGSNKSNFLWYPGNKVVLPGRWKVDGKLVCYQYGSNTYNPVTDKRGGKWSCTPREFSAKGVVASLKGDPYGLSRSKKAPYILQKCKAPKKFKLRRAATC</sequence>
<dbReference type="PROSITE" id="PS51257">
    <property type="entry name" value="PROKAR_LIPOPROTEIN"/>
    <property type="match status" value="1"/>
</dbReference>
<organism evidence="2 3">
    <name type="scientific">Pseudovibrio ascidiaceicola</name>
    <dbReference type="NCBI Taxonomy" id="285279"/>
    <lineage>
        <taxon>Bacteria</taxon>
        <taxon>Pseudomonadati</taxon>
        <taxon>Pseudomonadota</taxon>
        <taxon>Alphaproteobacteria</taxon>
        <taxon>Hyphomicrobiales</taxon>
        <taxon>Stappiaceae</taxon>
        <taxon>Pseudovibrio</taxon>
    </lineage>
</organism>
<feature type="signal peptide" evidence="1">
    <location>
        <begin position="1"/>
        <end position="18"/>
    </location>
</feature>
<accession>A0A1I4CVF6</accession>
<proteinExistence type="predicted"/>
<keyword evidence="1" id="KW-0732">Signal</keyword>
<dbReference type="RefSeq" id="WP_063311256.1">
    <property type="nucleotide sequence ID" value="NZ_FOSK01000010.1"/>
</dbReference>
<evidence type="ECO:0000313" key="2">
    <source>
        <dbReference type="EMBL" id="SFK85304.1"/>
    </source>
</evidence>